<dbReference type="EMBL" id="AHAT01004297">
    <property type="status" value="NOT_ANNOTATED_CDS"/>
    <property type="molecule type" value="Genomic_DNA"/>
</dbReference>
<reference evidence="4" key="1">
    <citation type="submission" date="2011-12" db="EMBL/GenBank/DDBJ databases">
        <title>The Draft Genome of Lepisosteus oculatus.</title>
        <authorList>
            <consortium name="The Broad Institute Genome Assembly &amp; Analysis Group"/>
            <consortium name="Computational R&amp;D Group"/>
            <consortium name="and Sequencing Platform"/>
            <person name="Di Palma F."/>
            <person name="Alfoldi J."/>
            <person name="Johnson J."/>
            <person name="Berlin A."/>
            <person name="Gnerre S."/>
            <person name="Jaffe D."/>
            <person name="MacCallum I."/>
            <person name="Young S."/>
            <person name="Walker B.J."/>
            <person name="Lander E.S."/>
            <person name="Lindblad-Toh K."/>
        </authorList>
    </citation>
    <scope>NUCLEOTIDE SEQUENCE [LARGE SCALE GENOMIC DNA]</scope>
</reference>
<dbReference type="Proteomes" id="UP000018468">
    <property type="component" value="Linkage group LG9"/>
</dbReference>
<dbReference type="AlphaFoldDB" id="W5M6V0"/>
<dbReference type="eggNOG" id="ENOG502QPX2">
    <property type="taxonomic scope" value="Eukaryota"/>
</dbReference>
<dbReference type="STRING" id="7918.ENSLOCP00000004108"/>
<dbReference type="PANTHER" id="PTHR46731:SF1">
    <property type="entry name" value="F-BOX ONLY PROTEIN 15"/>
    <property type="match status" value="1"/>
</dbReference>
<protein>
    <submittedName>
        <fullName evidence="3">F-box protein 15</fullName>
    </submittedName>
</protein>
<evidence type="ECO:0000259" key="2">
    <source>
        <dbReference type="PROSITE" id="PS50181"/>
    </source>
</evidence>
<organism evidence="3 4">
    <name type="scientific">Lepisosteus oculatus</name>
    <name type="common">Spotted gar</name>
    <dbReference type="NCBI Taxonomy" id="7918"/>
    <lineage>
        <taxon>Eukaryota</taxon>
        <taxon>Metazoa</taxon>
        <taxon>Chordata</taxon>
        <taxon>Craniata</taxon>
        <taxon>Vertebrata</taxon>
        <taxon>Euteleostomi</taxon>
        <taxon>Actinopterygii</taxon>
        <taxon>Neopterygii</taxon>
        <taxon>Holostei</taxon>
        <taxon>Semionotiformes</taxon>
        <taxon>Lepisosteidae</taxon>
        <taxon>Lepisosteus</taxon>
    </lineage>
</organism>
<evidence type="ECO:0000256" key="1">
    <source>
        <dbReference type="SAM" id="MobiDB-lite"/>
    </source>
</evidence>
<dbReference type="Bgee" id="ENSLOCG00000003459">
    <property type="expression patterns" value="Expressed in ovary and 6 other cell types or tissues"/>
</dbReference>
<reference evidence="3" key="3">
    <citation type="submission" date="2025-09" db="UniProtKB">
        <authorList>
            <consortium name="Ensembl"/>
        </authorList>
    </citation>
    <scope>IDENTIFICATION</scope>
</reference>
<dbReference type="PROSITE" id="PS50181">
    <property type="entry name" value="FBOX"/>
    <property type="match status" value="1"/>
</dbReference>
<dbReference type="InParanoid" id="W5M6V0"/>
<dbReference type="FunCoup" id="W5M6V0">
    <property type="interactions" value="754"/>
</dbReference>
<dbReference type="Ensembl" id="ENSLOCT00000004116.1">
    <property type="protein sequence ID" value="ENSLOCP00000004108.1"/>
    <property type="gene ID" value="ENSLOCG00000003459.1"/>
</dbReference>
<accession>W5M6V0</accession>
<dbReference type="SMART" id="SM00256">
    <property type="entry name" value="FBOX"/>
    <property type="match status" value="1"/>
</dbReference>
<feature type="region of interest" description="Disordered" evidence="1">
    <location>
        <begin position="20"/>
        <end position="59"/>
    </location>
</feature>
<reference evidence="3" key="2">
    <citation type="submission" date="2025-08" db="UniProtKB">
        <authorList>
            <consortium name="Ensembl"/>
        </authorList>
    </citation>
    <scope>IDENTIFICATION</scope>
</reference>
<dbReference type="GO" id="GO:0019005">
    <property type="term" value="C:SCF ubiquitin ligase complex"/>
    <property type="evidence" value="ECO:0000318"/>
    <property type="project" value="GO_Central"/>
</dbReference>
<dbReference type="InterPro" id="IPR001810">
    <property type="entry name" value="F-box_dom"/>
</dbReference>
<evidence type="ECO:0000313" key="3">
    <source>
        <dbReference type="Ensembl" id="ENSLOCP00000004108.1"/>
    </source>
</evidence>
<dbReference type="Pfam" id="PF12937">
    <property type="entry name" value="F-box-like"/>
    <property type="match status" value="1"/>
</dbReference>
<sequence length="503" mass="56940">MATGRGRVFRNYRLGLERLRSSGGAPRAGPHERLQAPPRSPHNSSQVTPKVLPSKPKACGRSKICKTPAATSQVHIESLPSEMLLKILAYVDAASLLCMGSLNKRFHTLVNDNSLWYRLYSREWGAQKWRPSDEVAEALGAASVSERPDGYWKRLYLRKVAVRSENRWRSQLKAVSPYTGLPSHTEQVLRSLHVTWEISILDKRGRETTFEQSYACFFESSVAVCWRSTCWPFLKNVSTLQLHGVARDGPVSRSLSVRRSLVAKYDLDGVRGKFIGSDKLVNMLHIPPGLIVGVWRGQMSIAFFMVTLHFHKLVERSILGTSVCPYTAPVERCPFDDVDPNYGLHGYTLHISLHSSVKQMMSGHFTHLFCRKDQIRNGFIPLRVIRRNDMSQHTSISGKINTPWKTEVLEGIIQNCCMVSLTLLDEAQNPFWCVSTPVSLQLSSQESVSYDYMGENYVVSHGDADGRVLMELVWLEEQGQFFLVHLVVSMATEKVNKHFGREY</sequence>
<dbReference type="EMBL" id="AHAT01004298">
    <property type="status" value="NOT_ANNOTATED_CDS"/>
    <property type="molecule type" value="Genomic_DNA"/>
</dbReference>
<evidence type="ECO:0000313" key="4">
    <source>
        <dbReference type="Proteomes" id="UP000018468"/>
    </source>
</evidence>
<name>W5M6V0_LEPOC</name>
<dbReference type="PANTHER" id="PTHR46731">
    <property type="entry name" value="F-BOX ONLY PROTEIN 15"/>
    <property type="match status" value="1"/>
</dbReference>
<dbReference type="CDD" id="cd22093">
    <property type="entry name" value="F-box_FBXO15"/>
    <property type="match status" value="1"/>
</dbReference>
<dbReference type="InterPro" id="IPR036047">
    <property type="entry name" value="F-box-like_dom_sf"/>
</dbReference>
<feature type="domain" description="F-box" evidence="2">
    <location>
        <begin position="73"/>
        <end position="119"/>
    </location>
</feature>
<dbReference type="GeneTree" id="ENSGT00390000017498"/>
<proteinExistence type="predicted"/>
<dbReference type="HOGENOM" id="CLU_047012_0_0_1"/>
<dbReference type="SUPFAM" id="SSF81383">
    <property type="entry name" value="F-box domain"/>
    <property type="match status" value="1"/>
</dbReference>
<keyword evidence="4" id="KW-1185">Reference proteome</keyword>
<dbReference type="OMA" id="LANNNEH"/>
<dbReference type="Gene3D" id="1.20.1280.50">
    <property type="match status" value="1"/>
</dbReference>